<evidence type="ECO:0000313" key="2">
    <source>
        <dbReference type="Proteomes" id="UP001314261"/>
    </source>
</evidence>
<organism evidence="1 2">
    <name type="scientific">Fructobacillus fructosus</name>
    <dbReference type="NCBI Taxonomy" id="1631"/>
    <lineage>
        <taxon>Bacteria</taxon>
        <taxon>Bacillati</taxon>
        <taxon>Bacillota</taxon>
        <taxon>Bacilli</taxon>
        <taxon>Lactobacillales</taxon>
        <taxon>Lactobacillaceae</taxon>
        <taxon>Fructobacillus</taxon>
    </lineage>
</organism>
<name>A0ABN9YSM3_9LACO</name>
<dbReference type="Proteomes" id="UP001314261">
    <property type="component" value="Unassembled WGS sequence"/>
</dbReference>
<proteinExistence type="predicted"/>
<comment type="caution">
    <text evidence="1">The sequence shown here is derived from an EMBL/GenBank/DDBJ whole genome shotgun (WGS) entry which is preliminary data.</text>
</comment>
<dbReference type="EMBL" id="CAUZLR010000005">
    <property type="protein sequence ID" value="CAK1242673.1"/>
    <property type="molecule type" value="Genomic_DNA"/>
</dbReference>
<dbReference type="RefSeq" id="WP_056995013.1">
    <property type="nucleotide sequence ID" value="NZ_CAUZLL010000001.1"/>
</dbReference>
<sequence>MISSEKNFAWYKSLISKNMSYMEAVHSLKKRYSAVGKPYFYKENFENVVKGDDVKLRKRRKNSKKGLYIHHILEKEFSNLSSKSGIKNNKIVFESKKEELFSNQVEYFVTQIPDNLVFCDVLEHMILHAKSSYEFNGQGKEGYLALRGKCKKWFPIAQEDLVEYGDSFSEKNHYNEIKISRKNIQELIRECDLMMGDSNEN</sequence>
<accession>A0ABN9YSM3</accession>
<protein>
    <submittedName>
        <fullName evidence="1">Uncharacterized protein</fullName>
    </submittedName>
</protein>
<evidence type="ECO:0000313" key="1">
    <source>
        <dbReference type="EMBL" id="CAK1242673.1"/>
    </source>
</evidence>
<keyword evidence="2" id="KW-1185">Reference proteome</keyword>
<gene>
    <name evidence="1" type="ORF">R54839_PPFHFPJH_00967</name>
</gene>
<dbReference type="GeneID" id="89536983"/>
<reference evidence="1 2" key="1">
    <citation type="submission" date="2023-10" db="EMBL/GenBank/DDBJ databases">
        <authorList>
            <person name="Botero Cardona J."/>
        </authorList>
    </citation>
    <scope>NUCLEOTIDE SEQUENCE [LARGE SCALE GENOMIC DNA]</scope>
    <source>
        <strain evidence="1 2">R-54839</strain>
    </source>
</reference>